<dbReference type="PROSITE" id="PS51257">
    <property type="entry name" value="PROKAR_LIPOPROTEIN"/>
    <property type="match status" value="1"/>
</dbReference>
<feature type="transmembrane region" description="Helical" evidence="1">
    <location>
        <begin position="36"/>
        <end position="54"/>
    </location>
</feature>
<dbReference type="EMBL" id="JBBGZA010000001">
    <property type="protein sequence ID" value="MEJ5095218.1"/>
    <property type="molecule type" value="Genomic_DNA"/>
</dbReference>
<keyword evidence="1" id="KW-1133">Transmembrane helix</keyword>
<accession>A0ABU8Q6T2</accession>
<organism evidence="2 3">
    <name type="scientific">Sphingomonas molluscorum</name>
    <dbReference type="NCBI Taxonomy" id="418184"/>
    <lineage>
        <taxon>Bacteria</taxon>
        <taxon>Pseudomonadati</taxon>
        <taxon>Pseudomonadota</taxon>
        <taxon>Alphaproteobacteria</taxon>
        <taxon>Sphingomonadales</taxon>
        <taxon>Sphingomonadaceae</taxon>
        <taxon>Sphingomonas</taxon>
    </lineage>
</organism>
<sequence>MAVIRLVLISLAAALAGCSAGSILLFAELNRTSLVALPFTCMVSLLLLMPFYAAAREAGVALGGRYARLLVAGGVAGALFAGFIFLATNPLKGAAIGSSYGALTAICWITIHAATKRLATLIA</sequence>
<evidence type="ECO:0008006" key="4">
    <source>
        <dbReference type="Google" id="ProtNLM"/>
    </source>
</evidence>
<proteinExistence type="predicted"/>
<evidence type="ECO:0000256" key="1">
    <source>
        <dbReference type="SAM" id="Phobius"/>
    </source>
</evidence>
<keyword evidence="1" id="KW-0812">Transmembrane</keyword>
<feature type="transmembrane region" description="Helical" evidence="1">
    <location>
        <begin position="93"/>
        <end position="111"/>
    </location>
</feature>
<dbReference type="RefSeq" id="WP_132881929.1">
    <property type="nucleotide sequence ID" value="NZ_JBBGZA010000001.1"/>
</dbReference>
<dbReference type="Proteomes" id="UP001380365">
    <property type="component" value="Unassembled WGS sequence"/>
</dbReference>
<reference evidence="2 3" key="1">
    <citation type="submission" date="2023-12" db="EMBL/GenBank/DDBJ databases">
        <title>Gut-associated functions are favored during microbiome assembly across C. elegans life.</title>
        <authorList>
            <person name="Zimmermann J."/>
        </authorList>
    </citation>
    <scope>NUCLEOTIDE SEQUENCE [LARGE SCALE GENOMIC DNA]</scope>
    <source>
        <strain evidence="2 3">JUb134</strain>
    </source>
</reference>
<name>A0ABU8Q6T2_9SPHN</name>
<comment type="caution">
    <text evidence="2">The sequence shown here is derived from an EMBL/GenBank/DDBJ whole genome shotgun (WGS) entry which is preliminary data.</text>
</comment>
<evidence type="ECO:0000313" key="2">
    <source>
        <dbReference type="EMBL" id="MEJ5095218.1"/>
    </source>
</evidence>
<evidence type="ECO:0000313" key="3">
    <source>
        <dbReference type="Proteomes" id="UP001380365"/>
    </source>
</evidence>
<keyword evidence="3" id="KW-1185">Reference proteome</keyword>
<keyword evidence="1" id="KW-0472">Membrane</keyword>
<gene>
    <name evidence="2" type="ORF">WH159_11805</name>
</gene>
<protein>
    <recommendedName>
        <fullName evidence="4">Lipoprotein</fullName>
    </recommendedName>
</protein>
<feature type="transmembrane region" description="Helical" evidence="1">
    <location>
        <begin position="66"/>
        <end position="87"/>
    </location>
</feature>